<comment type="caution">
    <text evidence="2">The sequence shown here is derived from an EMBL/GenBank/DDBJ whole genome shotgun (WGS) entry which is preliminary data.</text>
</comment>
<evidence type="ECO:0000313" key="2">
    <source>
        <dbReference type="EMBL" id="MDH1235542.1"/>
    </source>
</evidence>
<dbReference type="RefSeq" id="WP_013983667.1">
    <property type="nucleotide sequence ID" value="NC_015740.1"/>
</dbReference>
<sequence length="40" mass="4248">MRRLWLGAAGALLLGALALLAWWGWQRGGLALLQLGLGTC</sequence>
<dbReference type="EMBL" id="JAOCAE010000003">
    <property type="protein sequence ID" value="MDH1235542.1"/>
    <property type="molecule type" value="Genomic_DNA"/>
</dbReference>
<evidence type="ECO:0000313" key="1">
    <source>
        <dbReference type="EMBL" id="MDH0148865.1"/>
    </source>
</evidence>
<dbReference type="GeneID" id="73813158"/>
<dbReference type="AlphaFoldDB" id="A0A4P1SAY4"/>
<dbReference type="Proteomes" id="UP001158076">
    <property type="component" value="Unassembled WGS sequence"/>
</dbReference>
<accession>A0A4P1SAY4</accession>
<protein>
    <submittedName>
        <fullName evidence="2">Uncharacterized protein</fullName>
    </submittedName>
</protein>
<gene>
    <name evidence="2" type="ORF">N5C32_05765</name>
    <name evidence="1" type="ORF">N7335_20955</name>
</gene>
<dbReference type="EMBL" id="JAODZE010000035">
    <property type="protein sequence ID" value="MDH0148865.1"/>
    <property type="molecule type" value="Genomic_DNA"/>
</dbReference>
<reference evidence="2" key="1">
    <citation type="submission" date="2022-09" db="EMBL/GenBank/DDBJ databases">
        <title>Intensive care unit water sources are persistently colonized with multi-drug resistant bacteria and are the site of extensive horizontal gene transfer of antibiotic resistance genes.</title>
        <authorList>
            <person name="Diorio-Toth L."/>
        </authorList>
    </citation>
    <scope>NUCLEOTIDE SEQUENCE</scope>
    <source>
        <strain evidence="2">GD03947</strain>
        <strain evidence="1">GD04147</strain>
    </source>
</reference>
<name>A0A4P1SAY4_STUST</name>
<organism evidence="2 3">
    <name type="scientific">Stutzerimonas stutzeri</name>
    <name type="common">Pseudomonas stutzeri</name>
    <dbReference type="NCBI Taxonomy" id="316"/>
    <lineage>
        <taxon>Bacteria</taxon>
        <taxon>Pseudomonadati</taxon>
        <taxon>Pseudomonadota</taxon>
        <taxon>Gammaproteobacteria</taxon>
        <taxon>Pseudomonadales</taxon>
        <taxon>Pseudomonadaceae</taxon>
        <taxon>Stutzerimonas</taxon>
    </lineage>
</organism>
<dbReference type="KEGG" id="psz:PSTAB_3114"/>
<evidence type="ECO:0000313" key="3">
    <source>
        <dbReference type="Proteomes" id="UP001158500"/>
    </source>
</evidence>
<dbReference type="Proteomes" id="UP001158500">
    <property type="component" value="Unassembled WGS sequence"/>
</dbReference>
<proteinExistence type="predicted"/>